<protein>
    <submittedName>
        <fullName evidence="3">T9SS type A sorting domain-containing protein</fullName>
    </submittedName>
</protein>
<sequence length="369" mass="39146">MKKLYVLAGALFMATGAFAQGHELFFSAYNEGAHPNTTVPPGGGTASLGNEKAIQIFNPTTSSVDMSQYSIARFSNGSPVPTEEEKLIRNKPTTGNNQLASADVFVYGAVDATLLEIVNVWDQQAAAYTSTASSVITKGGAAAWNGNDAVALIRWIGGTPGKLNPTASDPQLPGAGTPVIVDIFGVIGEDPAGGAWFSNTTVGGQNVLLASSKNMSLNRKSNIEHGTTVNPTSGSFLISDEWEKFSEWNGGTTPADYYSQDYSNLASHTYTGQLGTYSVTGVLEDFNRAINVYPNPVTNKELSISIKNTKVSEITILNAVGQNIKVVPANAASAEIKVNVSSLKQGMYFVKFVGDNEYKTTIYKTVVVQ</sequence>
<name>A0ABW0EE90_9BACT</name>
<evidence type="ECO:0000259" key="2">
    <source>
        <dbReference type="Pfam" id="PF18962"/>
    </source>
</evidence>
<evidence type="ECO:0000256" key="1">
    <source>
        <dbReference type="SAM" id="SignalP"/>
    </source>
</evidence>
<feature type="signal peptide" evidence="1">
    <location>
        <begin position="1"/>
        <end position="19"/>
    </location>
</feature>
<comment type="caution">
    <text evidence="3">The sequence shown here is derived from an EMBL/GenBank/DDBJ whole genome shotgun (WGS) entry which is preliminary data.</text>
</comment>
<dbReference type="RefSeq" id="WP_378018274.1">
    <property type="nucleotide sequence ID" value="NZ_JBHSKT010000010.1"/>
</dbReference>
<dbReference type="Proteomes" id="UP001596161">
    <property type="component" value="Unassembled WGS sequence"/>
</dbReference>
<feature type="domain" description="Secretion system C-terminal sorting" evidence="2">
    <location>
        <begin position="292"/>
        <end position="360"/>
    </location>
</feature>
<reference evidence="4" key="1">
    <citation type="journal article" date="2019" name="Int. J. Syst. Evol. Microbiol.">
        <title>The Global Catalogue of Microorganisms (GCM) 10K type strain sequencing project: providing services to taxonomists for standard genome sequencing and annotation.</title>
        <authorList>
            <consortium name="The Broad Institute Genomics Platform"/>
            <consortium name="The Broad Institute Genome Sequencing Center for Infectious Disease"/>
            <person name="Wu L."/>
            <person name="Ma J."/>
        </authorList>
    </citation>
    <scope>NUCLEOTIDE SEQUENCE [LARGE SCALE GENOMIC DNA]</scope>
    <source>
        <strain evidence="4">KACC 12602</strain>
    </source>
</reference>
<keyword evidence="1" id="KW-0732">Signal</keyword>
<keyword evidence="4" id="KW-1185">Reference proteome</keyword>
<organism evidence="3 4">
    <name type="scientific">Adhaeribacter terreus</name>
    <dbReference type="NCBI Taxonomy" id="529703"/>
    <lineage>
        <taxon>Bacteria</taxon>
        <taxon>Pseudomonadati</taxon>
        <taxon>Bacteroidota</taxon>
        <taxon>Cytophagia</taxon>
        <taxon>Cytophagales</taxon>
        <taxon>Hymenobacteraceae</taxon>
        <taxon>Adhaeribacter</taxon>
    </lineage>
</organism>
<evidence type="ECO:0000313" key="4">
    <source>
        <dbReference type="Proteomes" id="UP001596161"/>
    </source>
</evidence>
<dbReference type="InterPro" id="IPR026444">
    <property type="entry name" value="Secre_tail"/>
</dbReference>
<evidence type="ECO:0000313" key="3">
    <source>
        <dbReference type="EMBL" id="MFC5271916.1"/>
    </source>
</evidence>
<feature type="chain" id="PRO_5045967345" evidence="1">
    <location>
        <begin position="20"/>
        <end position="369"/>
    </location>
</feature>
<dbReference type="NCBIfam" id="TIGR04183">
    <property type="entry name" value="Por_Secre_tail"/>
    <property type="match status" value="1"/>
</dbReference>
<dbReference type="EMBL" id="JBHSKT010000010">
    <property type="protein sequence ID" value="MFC5271916.1"/>
    <property type="molecule type" value="Genomic_DNA"/>
</dbReference>
<gene>
    <name evidence="3" type="ORF">ACFPIB_14965</name>
</gene>
<accession>A0ABW0EE90</accession>
<dbReference type="Pfam" id="PF18962">
    <property type="entry name" value="Por_Secre_tail"/>
    <property type="match status" value="1"/>
</dbReference>
<proteinExistence type="predicted"/>